<organism evidence="1 2">
    <name type="scientific">Zophobas morio</name>
    <dbReference type="NCBI Taxonomy" id="2755281"/>
    <lineage>
        <taxon>Eukaryota</taxon>
        <taxon>Metazoa</taxon>
        <taxon>Ecdysozoa</taxon>
        <taxon>Arthropoda</taxon>
        <taxon>Hexapoda</taxon>
        <taxon>Insecta</taxon>
        <taxon>Pterygota</taxon>
        <taxon>Neoptera</taxon>
        <taxon>Endopterygota</taxon>
        <taxon>Coleoptera</taxon>
        <taxon>Polyphaga</taxon>
        <taxon>Cucujiformia</taxon>
        <taxon>Tenebrionidae</taxon>
        <taxon>Zophobas</taxon>
    </lineage>
</organism>
<dbReference type="Proteomes" id="UP001168821">
    <property type="component" value="Unassembled WGS sequence"/>
</dbReference>
<evidence type="ECO:0000313" key="2">
    <source>
        <dbReference type="Proteomes" id="UP001168821"/>
    </source>
</evidence>
<evidence type="ECO:0000313" key="1">
    <source>
        <dbReference type="EMBL" id="KAJ3658812.1"/>
    </source>
</evidence>
<protein>
    <submittedName>
        <fullName evidence="1">Uncharacterized protein</fullName>
    </submittedName>
</protein>
<keyword evidence="2" id="KW-1185">Reference proteome</keyword>
<accession>A0AA38IR80</accession>
<comment type="caution">
    <text evidence="1">The sequence shown here is derived from an EMBL/GenBank/DDBJ whole genome shotgun (WGS) entry which is preliminary data.</text>
</comment>
<name>A0AA38IR80_9CUCU</name>
<dbReference type="EMBL" id="JALNTZ010000003">
    <property type="protein sequence ID" value="KAJ3658812.1"/>
    <property type="molecule type" value="Genomic_DNA"/>
</dbReference>
<gene>
    <name evidence="1" type="ORF">Zmor_010533</name>
</gene>
<proteinExistence type="predicted"/>
<reference evidence="1" key="1">
    <citation type="journal article" date="2023" name="G3 (Bethesda)">
        <title>Whole genome assemblies of Zophobas morio and Tenebrio molitor.</title>
        <authorList>
            <person name="Kaur S."/>
            <person name="Stinson S.A."/>
            <person name="diCenzo G.C."/>
        </authorList>
    </citation>
    <scope>NUCLEOTIDE SEQUENCE</scope>
    <source>
        <strain evidence="1">QUZm001</strain>
    </source>
</reference>
<dbReference type="AlphaFoldDB" id="A0AA38IR80"/>
<sequence>MSQRAQRALRVPPLPLFGSRHQIINRYLHGFPYFCAGAELLAYVLLEKTSTTPNHLLITSGLFRCLLHYFVYIISGSRTVSVPSSRITKVLQELERLEDIMRRRCIGYRFGDCRSLYSGK</sequence>